<comment type="caution">
    <text evidence="1">The sequence shown here is derived from an EMBL/GenBank/DDBJ whole genome shotgun (WGS) entry which is preliminary data.</text>
</comment>
<keyword evidence="2" id="KW-1185">Reference proteome</keyword>
<name>A0A934J3G1_9BACL</name>
<reference evidence="1" key="1">
    <citation type="submission" date="2020-12" db="EMBL/GenBank/DDBJ databases">
        <authorList>
            <person name="Huq M.A."/>
        </authorList>
    </citation>
    <scope>NUCLEOTIDE SEQUENCE</scope>
    <source>
        <strain evidence="1">MAHUQ-46</strain>
    </source>
</reference>
<protein>
    <submittedName>
        <fullName evidence="1">Uncharacterized protein</fullName>
    </submittedName>
</protein>
<sequence>MKIRYVFLTIFLFSLALLLLSIYKSQNNKINFQPTIFPFDHLITYYPNSEDPLVEFTLFENAPNSKFSEKNNYEEVNLFSPSSNRRIYAELVSIGEATFKIVGKQKVYTRKLIFSIPPSNEIMSDAKLEIKIFNNDKPYLFDVGSFSFVGYSEKENVIEYLSVTSITPILKQLELISTVGIILGIDVKETLTLKTFNLNLDNYGVNQKSVFVTKESISKIRDLNSSQTLDQLAKGVYDFPKETNLSSSLGDVELTPGKYNLIIPFSVSHQYNSLYSLGGVIDYSVNNELFSNEIPANRYLKILNFEEEVLRGVLFEN</sequence>
<dbReference type="Proteomes" id="UP000640274">
    <property type="component" value="Unassembled WGS sequence"/>
</dbReference>
<accession>A0A934J3G1</accession>
<evidence type="ECO:0000313" key="1">
    <source>
        <dbReference type="EMBL" id="MBJ6362579.1"/>
    </source>
</evidence>
<dbReference type="AlphaFoldDB" id="A0A934J3G1"/>
<evidence type="ECO:0000313" key="2">
    <source>
        <dbReference type="Proteomes" id="UP000640274"/>
    </source>
</evidence>
<gene>
    <name evidence="1" type="ORF">JFN88_15195</name>
</gene>
<proteinExistence type="predicted"/>
<organism evidence="1 2">
    <name type="scientific">Paenibacillus roseus</name>
    <dbReference type="NCBI Taxonomy" id="2798579"/>
    <lineage>
        <taxon>Bacteria</taxon>
        <taxon>Bacillati</taxon>
        <taxon>Bacillota</taxon>
        <taxon>Bacilli</taxon>
        <taxon>Bacillales</taxon>
        <taxon>Paenibacillaceae</taxon>
        <taxon>Paenibacillus</taxon>
    </lineage>
</organism>
<dbReference type="EMBL" id="JAELUP010000077">
    <property type="protein sequence ID" value="MBJ6362579.1"/>
    <property type="molecule type" value="Genomic_DNA"/>
</dbReference>
<dbReference type="RefSeq" id="WP_199020121.1">
    <property type="nucleotide sequence ID" value="NZ_JAELUP010000077.1"/>
</dbReference>